<dbReference type="InterPro" id="IPR036640">
    <property type="entry name" value="ABC1_TM_sf"/>
</dbReference>
<feature type="transmembrane region" description="Helical" evidence="7">
    <location>
        <begin position="250"/>
        <end position="269"/>
    </location>
</feature>
<evidence type="ECO:0000313" key="10">
    <source>
        <dbReference type="EMBL" id="MBB6093547.1"/>
    </source>
</evidence>
<dbReference type="GO" id="GO:0090374">
    <property type="term" value="P:oligopeptide export from mitochondrion"/>
    <property type="evidence" value="ECO:0007669"/>
    <property type="project" value="TreeGrafter"/>
</dbReference>
<dbReference type="InterPro" id="IPR003593">
    <property type="entry name" value="AAA+_ATPase"/>
</dbReference>
<dbReference type="GO" id="GO:0005524">
    <property type="term" value="F:ATP binding"/>
    <property type="evidence" value="ECO:0007669"/>
    <property type="project" value="UniProtKB-KW"/>
</dbReference>
<dbReference type="PANTHER" id="PTHR43394:SF1">
    <property type="entry name" value="ATP-BINDING CASSETTE SUB-FAMILY B MEMBER 10, MITOCHONDRIAL"/>
    <property type="match status" value="1"/>
</dbReference>
<comment type="caution">
    <text evidence="10">The sequence shown here is derived from an EMBL/GenBank/DDBJ whole genome shotgun (WGS) entry which is preliminary data.</text>
</comment>
<proteinExistence type="predicted"/>
<dbReference type="Pfam" id="PF00664">
    <property type="entry name" value="ABC_membrane"/>
    <property type="match status" value="1"/>
</dbReference>
<dbReference type="Gene3D" id="1.20.1560.10">
    <property type="entry name" value="ABC transporter type 1, transmembrane domain"/>
    <property type="match status" value="1"/>
</dbReference>
<dbReference type="CDD" id="cd18575">
    <property type="entry name" value="ABC_6TM_bac_exporter_ABCB8_10_like"/>
    <property type="match status" value="1"/>
</dbReference>
<dbReference type="Gene3D" id="3.40.50.300">
    <property type="entry name" value="P-loop containing nucleotide triphosphate hydrolases"/>
    <property type="match status" value="1"/>
</dbReference>
<keyword evidence="3" id="KW-0547">Nucleotide-binding</keyword>
<keyword evidence="6 7" id="KW-0472">Membrane</keyword>
<keyword evidence="4 10" id="KW-0067">ATP-binding</keyword>
<protein>
    <submittedName>
        <fullName evidence="10">ATP-binding cassette subfamily B protein</fullName>
    </submittedName>
</protein>
<dbReference type="CDD" id="cd03249">
    <property type="entry name" value="ABC_MTABC3_MDL1_MDL2"/>
    <property type="match status" value="1"/>
</dbReference>
<evidence type="ECO:0000256" key="1">
    <source>
        <dbReference type="ARBA" id="ARBA00004651"/>
    </source>
</evidence>
<organism evidence="10 11">
    <name type="scientific">Povalibacter uvarum</name>
    <dbReference type="NCBI Taxonomy" id="732238"/>
    <lineage>
        <taxon>Bacteria</taxon>
        <taxon>Pseudomonadati</taxon>
        <taxon>Pseudomonadota</taxon>
        <taxon>Gammaproteobacteria</taxon>
        <taxon>Steroidobacterales</taxon>
        <taxon>Steroidobacteraceae</taxon>
        <taxon>Povalibacter</taxon>
    </lineage>
</organism>
<dbReference type="AlphaFoldDB" id="A0A841HKH3"/>
<evidence type="ECO:0000256" key="7">
    <source>
        <dbReference type="SAM" id="Phobius"/>
    </source>
</evidence>
<dbReference type="InterPro" id="IPR027417">
    <property type="entry name" value="P-loop_NTPase"/>
</dbReference>
<dbReference type="PROSITE" id="PS00211">
    <property type="entry name" value="ABC_TRANSPORTER_1"/>
    <property type="match status" value="1"/>
</dbReference>
<dbReference type="InterPro" id="IPR011918">
    <property type="entry name" value="ABC_MsbA_ATP-bd"/>
</dbReference>
<feature type="transmembrane region" description="Helical" evidence="7">
    <location>
        <begin position="28"/>
        <end position="53"/>
    </location>
</feature>
<dbReference type="EMBL" id="JACHHZ010000003">
    <property type="protein sequence ID" value="MBB6093547.1"/>
    <property type="molecule type" value="Genomic_DNA"/>
</dbReference>
<dbReference type="NCBIfam" id="TIGR02204">
    <property type="entry name" value="MsbA_rel"/>
    <property type="match status" value="1"/>
</dbReference>
<dbReference type="PANTHER" id="PTHR43394">
    <property type="entry name" value="ATP-DEPENDENT PERMEASE MDL1, MITOCHONDRIAL"/>
    <property type="match status" value="1"/>
</dbReference>
<dbReference type="SUPFAM" id="SSF90123">
    <property type="entry name" value="ABC transporter transmembrane region"/>
    <property type="match status" value="1"/>
</dbReference>
<dbReference type="PROSITE" id="PS50929">
    <property type="entry name" value="ABC_TM1F"/>
    <property type="match status" value="1"/>
</dbReference>
<dbReference type="SMART" id="SM00382">
    <property type="entry name" value="AAA"/>
    <property type="match status" value="1"/>
</dbReference>
<dbReference type="GO" id="GO:0015421">
    <property type="term" value="F:ABC-type oligopeptide transporter activity"/>
    <property type="evidence" value="ECO:0007669"/>
    <property type="project" value="TreeGrafter"/>
</dbReference>
<keyword evidence="11" id="KW-1185">Reference proteome</keyword>
<dbReference type="InterPro" id="IPR017871">
    <property type="entry name" value="ABC_transporter-like_CS"/>
</dbReference>
<evidence type="ECO:0000313" key="11">
    <source>
        <dbReference type="Proteomes" id="UP000588068"/>
    </source>
</evidence>
<dbReference type="SUPFAM" id="SSF52540">
    <property type="entry name" value="P-loop containing nucleoside triphosphate hydrolases"/>
    <property type="match status" value="1"/>
</dbReference>
<dbReference type="Pfam" id="PF00005">
    <property type="entry name" value="ABC_tran"/>
    <property type="match status" value="1"/>
</dbReference>
<evidence type="ECO:0000259" key="8">
    <source>
        <dbReference type="PROSITE" id="PS50893"/>
    </source>
</evidence>
<dbReference type="Proteomes" id="UP000588068">
    <property type="component" value="Unassembled WGS sequence"/>
</dbReference>
<accession>A0A841HKH3</accession>
<dbReference type="InterPro" id="IPR003439">
    <property type="entry name" value="ABC_transporter-like_ATP-bd"/>
</dbReference>
<evidence type="ECO:0000259" key="9">
    <source>
        <dbReference type="PROSITE" id="PS50929"/>
    </source>
</evidence>
<evidence type="ECO:0000256" key="6">
    <source>
        <dbReference type="ARBA" id="ARBA00023136"/>
    </source>
</evidence>
<keyword evidence="2 7" id="KW-0812">Transmembrane</keyword>
<gene>
    <name evidence="10" type="ORF">HNQ60_002428</name>
</gene>
<dbReference type="InterPro" id="IPR039421">
    <property type="entry name" value="Type_1_exporter"/>
</dbReference>
<dbReference type="PROSITE" id="PS50893">
    <property type="entry name" value="ABC_TRANSPORTER_2"/>
    <property type="match status" value="1"/>
</dbReference>
<evidence type="ECO:0000256" key="4">
    <source>
        <dbReference type="ARBA" id="ARBA00022840"/>
    </source>
</evidence>
<evidence type="ECO:0000256" key="3">
    <source>
        <dbReference type="ARBA" id="ARBA00022741"/>
    </source>
</evidence>
<dbReference type="InterPro" id="IPR011527">
    <property type="entry name" value="ABC1_TM_dom"/>
</dbReference>
<reference evidence="10 11" key="1">
    <citation type="submission" date="2020-08" db="EMBL/GenBank/DDBJ databases">
        <title>Genomic Encyclopedia of Type Strains, Phase IV (KMG-IV): sequencing the most valuable type-strain genomes for metagenomic binning, comparative biology and taxonomic classification.</title>
        <authorList>
            <person name="Goeker M."/>
        </authorList>
    </citation>
    <scope>NUCLEOTIDE SEQUENCE [LARGE SCALE GENOMIC DNA]</scope>
    <source>
        <strain evidence="10 11">DSM 26723</strain>
    </source>
</reference>
<feature type="transmembrane region" description="Helical" evidence="7">
    <location>
        <begin position="154"/>
        <end position="186"/>
    </location>
</feature>
<dbReference type="GO" id="GO:0016887">
    <property type="term" value="F:ATP hydrolysis activity"/>
    <property type="evidence" value="ECO:0007669"/>
    <property type="project" value="InterPro"/>
</dbReference>
<dbReference type="RefSeq" id="WP_184332066.1">
    <property type="nucleotide sequence ID" value="NZ_JACHHZ010000003.1"/>
</dbReference>
<evidence type="ECO:0000256" key="2">
    <source>
        <dbReference type="ARBA" id="ARBA00022692"/>
    </source>
</evidence>
<dbReference type="GO" id="GO:0005886">
    <property type="term" value="C:plasma membrane"/>
    <property type="evidence" value="ECO:0007669"/>
    <property type="project" value="UniProtKB-SubCell"/>
</dbReference>
<feature type="domain" description="ABC transporter" evidence="8">
    <location>
        <begin position="346"/>
        <end position="582"/>
    </location>
</feature>
<comment type="subcellular location">
    <subcellularLocation>
        <location evidence="1">Cell membrane</location>
        <topology evidence="1">Multi-pass membrane protein</topology>
    </subcellularLocation>
</comment>
<evidence type="ECO:0000256" key="5">
    <source>
        <dbReference type="ARBA" id="ARBA00022989"/>
    </source>
</evidence>
<sequence length="603" mass="65435">MEPDRPKSRSLKPLRSLWPYLRAYKKTLALALGALLIASGAMLVLPLAFRGVIDQGMVVQDRATIDLYFIAFLGAAAVFGLFAALRFYLVTWLGERVVADLRSDIYQRVIRMDPTFFEVTRTGEVLSRLTTDTTLVQSIAGVNLSITLRSSIQLVGALVLLVATSPSLAGMILLLIPFVIVPLIVVGRKLRTLSRQAQDKVADTSGLAGETLNAIQTVQAFTLEQLNSARYGKAVEESFVVAIKRTKVRAVLTAVGTMMIFGAVTFVLWQGAHRVLANSMTGGELSQFLIYAVYVAISAASLSEMWGEVQRAAGAMERLVELKNATPAIVAPANPQPFPAAATGHIRFDHVSFRYPSRPDTQALENFTLDIQPGENVAFVGPSGAGKSTTFQLLLRFYDPAAGRIVVDGVNIADAKPEDVRQRIGLVPQETVLFGASARENIRYGRPNATSEEIEAAARAAGADTFIRQLPEGYDTFLGERGTRLSGGQRQRIAIARALLKDPPILLLDEATSSLDAESERYVQEALERLMEHRTTIIIAHRLATILKADRIVVLDHGRITAIGTHAQLLATNELYARLAALQFADFEPGSGELRAVSQGLGG</sequence>
<keyword evidence="5 7" id="KW-1133">Transmembrane helix</keyword>
<name>A0A841HKH3_9GAMM</name>
<feature type="transmembrane region" description="Helical" evidence="7">
    <location>
        <begin position="65"/>
        <end position="89"/>
    </location>
</feature>
<feature type="domain" description="ABC transmembrane type-1" evidence="9">
    <location>
        <begin position="29"/>
        <end position="311"/>
    </location>
</feature>
<dbReference type="FunFam" id="3.40.50.300:FF:000218">
    <property type="entry name" value="Multidrug ABC transporter ATP-binding protein"/>
    <property type="match status" value="1"/>
</dbReference>